<comment type="caution">
    <text evidence="2">The sequence shown here is derived from an EMBL/GenBank/DDBJ whole genome shotgun (WGS) entry which is preliminary data.</text>
</comment>
<dbReference type="AlphaFoldDB" id="A0A9P1GUW2"/>
<name>A0A9P1GUW2_9PEZI</name>
<organism evidence="2 3">
    <name type="scientific">Parascedosporium putredinis</name>
    <dbReference type="NCBI Taxonomy" id="1442378"/>
    <lineage>
        <taxon>Eukaryota</taxon>
        <taxon>Fungi</taxon>
        <taxon>Dikarya</taxon>
        <taxon>Ascomycota</taxon>
        <taxon>Pezizomycotina</taxon>
        <taxon>Sordariomycetes</taxon>
        <taxon>Hypocreomycetidae</taxon>
        <taxon>Microascales</taxon>
        <taxon>Microascaceae</taxon>
        <taxon>Parascedosporium</taxon>
    </lineage>
</organism>
<gene>
    <name evidence="2" type="ORF">PPNO1_LOCUS519</name>
</gene>
<feature type="compositionally biased region" description="Polar residues" evidence="1">
    <location>
        <begin position="76"/>
        <end position="85"/>
    </location>
</feature>
<feature type="compositionally biased region" description="Polar residues" evidence="1">
    <location>
        <begin position="288"/>
        <end position="299"/>
    </location>
</feature>
<proteinExistence type="predicted"/>
<feature type="compositionally biased region" description="Polar residues" evidence="1">
    <location>
        <begin position="93"/>
        <end position="107"/>
    </location>
</feature>
<keyword evidence="3" id="KW-1185">Reference proteome</keyword>
<protein>
    <submittedName>
        <fullName evidence="2">Uncharacterized protein</fullName>
    </submittedName>
</protein>
<dbReference type="Proteomes" id="UP000838763">
    <property type="component" value="Unassembled WGS sequence"/>
</dbReference>
<evidence type="ECO:0000313" key="2">
    <source>
        <dbReference type="EMBL" id="CAI4210719.1"/>
    </source>
</evidence>
<evidence type="ECO:0000313" key="3">
    <source>
        <dbReference type="Proteomes" id="UP000838763"/>
    </source>
</evidence>
<reference evidence="2" key="1">
    <citation type="submission" date="2022-11" db="EMBL/GenBank/DDBJ databases">
        <authorList>
            <person name="Scott C."/>
            <person name="Bruce N."/>
        </authorList>
    </citation>
    <scope>NUCLEOTIDE SEQUENCE</scope>
</reference>
<feature type="compositionally biased region" description="Polar residues" evidence="1">
    <location>
        <begin position="127"/>
        <end position="136"/>
    </location>
</feature>
<feature type="compositionally biased region" description="Polar residues" evidence="1">
    <location>
        <begin position="243"/>
        <end position="263"/>
    </location>
</feature>
<feature type="compositionally biased region" description="Polar residues" evidence="1">
    <location>
        <begin position="225"/>
        <end position="235"/>
    </location>
</feature>
<sequence length="338" mass="35629">MLTQSEGFIEARRPLIWLLAPIDAPGKGRTQPITRATAVQLATPPTSTDRTLWLYELCRFLISQCNSLIPEKPSQLEPNTETQVSAGGPAPSMNFTRNQTTQNLEDLQSTEDDSGVGRTNTRRHIRSSPSTGSAVTTVVEADEDEGAELAAKTRAMHISSTTPVELLLEEEPDAEEVPVIVEDSVMQESTQDIEAKLEEAEKGAEKPIAAETAEPALLGTKPASEGTQEPTSSHAPQVEEVVNSPSTASGEQAFSAKENVSTETAEEDSASVDSAAPTEDAKPADGQEASTTGPDSETGISAPPEESPTAAEEGPTPTETGVDVPEGADQKPAEKKTA</sequence>
<feature type="compositionally biased region" description="Basic and acidic residues" evidence="1">
    <location>
        <begin position="193"/>
        <end position="205"/>
    </location>
</feature>
<dbReference type="EMBL" id="CALLCH030000001">
    <property type="protein sequence ID" value="CAI4210719.1"/>
    <property type="molecule type" value="Genomic_DNA"/>
</dbReference>
<accession>A0A9P1GUW2</accession>
<dbReference type="OrthoDB" id="10262609at2759"/>
<feature type="compositionally biased region" description="Low complexity" evidence="1">
    <location>
        <begin position="301"/>
        <end position="321"/>
    </location>
</feature>
<feature type="compositionally biased region" description="Basic and acidic residues" evidence="1">
    <location>
        <begin position="328"/>
        <end position="338"/>
    </location>
</feature>
<feature type="region of interest" description="Disordered" evidence="1">
    <location>
        <begin position="72"/>
        <end position="137"/>
    </location>
</feature>
<feature type="region of interest" description="Disordered" evidence="1">
    <location>
        <begin position="189"/>
        <end position="338"/>
    </location>
</feature>
<evidence type="ECO:0000256" key="1">
    <source>
        <dbReference type="SAM" id="MobiDB-lite"/>
    </source>
</evidence>